<evidence type="ECO:0000313" key="1">
    <source>
        <dbReference type="EMBL" id="CAB4938780.1"/>
    </source>
</evidence>
<proteinExistence type="predicted"/>
<accession>A0A6J7J6T4</accession>
<dbReference type="AlphaFoldDB" id="A0A6J7J6T4"/>
<protein>
    <submittedName>
        <fullName evidence="1">Unannotated protein</fullName>
    </submittedName>
</protein>
<reference evidence="1" key="1">
    <citation type="submission" date="2020-05" db="EMBL/GenBank/DDBJ databases">
        <authorList>
            <person name="Chiriac C."/>
            <person name="Salcher M."/>
            <person name="Ghai R."/>
            <person name="Kavagutti S V."/>
        </authorList>
    </citation>
    <scope>NUCLEOTIDE SEQUENCE</scope>
</reference>
<gene>
    <name evidence="1" type="ORF">UFOPK3564_02813</name>
</gene>
<dbReference type="EMBL" id="CAFBMK010000223">
    <property type="protein sequence ID" value="CAB4938780.1"/>
    <property type="molecule type" value="Genomic_DNA"/>
</dbReference>
<organism evidence="1">
    <name type="scientific">freshwater metagenome</name>
    <dbReference type="NCBI Taxonomy" id="449393"/>
    <lineage>
        <taxon>unclassified sequences</taxon>
        <taxon>metagenomes</taxon>
        <taxon>ecological metagenomes</taxon>
    </lineage>
</organism>
<sequence>MGRDRQGNSKASDERNRLQMALRGRQADRVLKAARTLQDTGEMTLGDAAYVCAFLADVDDERYSVAAARLAARIAMASRLGLEELDRLMNLVANLPEPDRLAELLRFTRDADLALARARTVRVAGS</sequence>
<name>A0A6J7J6T4_9ZZZZ</name>